<dbReference type="Gene3D" id="2.60.120.10">
    <property type="entry name" value="Jelly Rolls"/>
    <property type="match status" value="1"/>
</dbReference>
<dbReference type="CDD" id="cd02231">
    <property type="entry name" value="cupin_BLL6423-like"/>
    <property type="match status" value="1"/>
</dbReference>
<sequence>MAEYNPFTAGLEPAPGTTKVRRLVTGLDATGKSTIVMDEECPHASVGHGTPAYVVTNLWRTDESPADNHAPLADPYATDEPLSVGPTRNGSVFRVLELPPDKDWRFDADGTEVKPLAFHTTDSIDYAIVLSGEIWAVLDATEVKMTAGDVLVQRGTAHAWSNRSDSPCVLAFVLIGGTKP</sequence>
<dbReference type="InterPro" id="IPR047142">
    <property type="entry name" value="OryJ/VirC-like"/>
</dbReference>
<evidence type="ECO:0000313" key="3">
    <source>
        <dbReference type="EMBL" id="KAA9160708.1"/>
    </source>
</evidence>
<dbReference type="EMBL" id="VMNW02000020">
    <property type="protein sequence ID" value="KAA9160708.1"/>
    <property type="molecule type" value="Genomic_DNA"/>
</dbReference>
<dbReference type="InterPro" id="IPR011051">
    <property type="entry name" value="RmlC_Cupin_sf"/>
</dbReference>
<name>A0A5N0V5N7_9PSEU</name>
<dbReference type="OrthoDB" id="713485at2"/>
<dbReference type="Pfam" id="PF07883">
    <property type="entry name" value="Cupin_2"/>
    <property type="match status" value="1"/>
</dbReference>
<reference evidence="3" key="1">
    <citation type="submission" date="2019-09" db="EMBL/GenBank/DDBJ databases">
        <authorList>
            <person name="Teo W.F.A."/>
            <person name="Duangmal K."/>
        </authorList>
    </citation>
    <scope>NUCLEOTIDE SEQUENCE [LARGE SCALE GENOMIC DNA]</scope>
    <source>
        <strain evidence="3">K81G1</strain>
    </source>
</reference>
<dbReference type="Proteomes" id="UP000319769">
    <property type="component" value="Unassembled WGS sequence"/>
</dbReference>
<dbReference type="SUPFAM" id="SSF51182">
    <property type="entry name" value="RmlC-like cupins"/>
    <property type="match status" value="1"/>
</dbReference>
<keyword evidence="4" id="KW-1185">Reference proteome</keyword>
<feature type="region of interest" description="Disordered" evidence="1">
    <location>
        <begin position="65"/>
        <end position="84"/>
    </location>
</feature>
<proteinExistence type="predicted"/>
<dbReference type="PANTHER" id="PTHR36156">
    <property type="entry name" value="SLR2101 PROTEIN"/>
    <property type="match status" value="1"/>
</dbReference>
<accession>A0A5N0V5N7</accession>
<gene>
    <name evidence="3" type="ORF">FPZ12_016295</name>
</gene>
<dbReference type="RefSeq" id="WP_144748060.1">
    <property type="nucleotide sequence ID" value="NZ_VMNW02000020.1"/>
</dbReference>
<protein>
    <submittedName>
        <fullName evidence="3">Cupin domain-containing protein</fullName>
    </submittedName>
</protein>
<dbReference type="PANTHER" id="PTHR36156:SF2">
    <property type="entry name" value="CUPIN TYPE-2 DOMAIN-CONTAINING PROTEIN"/>
    <property type="match status" value="1"/>
</dbReference>
<organism evidence="3 4">
    <name type="scientific">Amycolatopsis acidicola</name>
    <dbReference type="NCBI Taxonomy" id="2596893"/>
    <lineage>
        <taxon>Bacteria</taxon>
        <taxon>Bacillati</taxon>
        <taxon>Actinomycetota</taxon>
        <taxon>Actinomycetes</taxon>
        <taxon>Pseudonocardiales</taxon>
        <taxon>Pseudonocardiaceae</taxon>
        <taxon>Amycolatopsis</taxon>
    </lineage>
</organism>
<evidence type="ECO:0000313" key="4">
    <source>
        <dbReference type="Proteomes" id="UP000319769"/>
    </source>
</evidence>
<evidence type="ECO:0000259" key="2">
    <source>
        <dbReference type="Pfam" id="PF07883"/>
    </source>
</evidence>
<dbReference type="AlphaFoldDB" id="A0A5N0V5N7"/>
<evidence type="ECO:0000256" key="1">
    <source>
        <dbReference type="SAM" id="MobiDB-lite"/>
    </source>
</evidence>
<dbReference type="InterPro" id="IPR014710">
    <property type="entry name" value="RmlC-like_jellyroll"/>
</dbReference>
<comment type="caution">
    <text evidence="3">The sequence shown here is derived from an EMBL/GenBank/DDBJ whole genome shotgun (WGS) entry which is preliminary data.</text>
</comment>
<feature type="domain" description="Cupin type-2" evidence="2">
    <location>
        <begin position="113"/>
        <end position="173"/>
    </location>
</feature>
<dbReference type="InterPro" id="IPR013096">
    <property type="entry name" value="Cupin_2"/>
</dbReference>